<dbReference type="Gene3D" id="1.10.287.470">
    <property type="entry name" value="Helix hairpin bin"/>
    <property type="match status" value="1"/>
</dbReference>
<dbReference type="PANTHER" id="PTHR30469">
    <property type="entry name" value="MULTIDRUG RESISTANCE PROTEIN MDTA"/>
    <property type="match status" value="1"/>
</dbReference>
<dbReference type="Gene3D" id="2.40.50.100">
    <property type="match status" value="1"/>
</dbReference>
<dbReference type="OrthoDB" id="9791520at2"/>
<evidence type="ECO:0000313" key="3">
    <source>
        <dbReference type="Proteomes" id="UP000295382"/>
    </source>
</evidence>
<dbReference type="SUPFAM" id="SSF111369">
    <property type="entry name" value="HlyD-like secretion proteins"/>
    <property type="match status" value="1"/>
</dbReference>
<proteinExistence type="predicted"/>
<comment type="caution">
    <text evidence="2">The sequence shown here is derived from an EMBL/GenBank/DDBJ whole genome shotgun (WGS) entry which is preliminary data.</text>
</comment>
<dbReference type="EMBL" id="SLZQ01000001">
    <property type="protein sequence ID" value="TCS39404.1"/>
    <property type="molecule type" value="Genomic_DNA"/>
</dbReference>
<gene>
    <name evidence="2" type="ORF">EDC30_101360</name>
</gene>
<name>A0A4R3I2E6_PAULE</name>
<dbReference type="Gene3D" id="2.40.420.20">
    <property type="match status" value="1"/>
</dbReference>
<dbReference type="RefSeq" id="WP_132256709.1">
    <property type="nucleotide sequence ID" value="NZ_SLZQ01000001.1"/>
</dbReference>
<dbReference type="Proteomes" id="UP000295382">
    <property type="component" value="Unassembled WGS sequence"/>
</dbReference>
<dbReference type="AlphaFoldDB" id="A0A4R3I2E6"/>
<dbReference type="PANTHER" id="PTHR30469:SF15">
    <property type="entry name" value="HLYD FAMILY OF SECRETION PROTEINS"/>
    <property type="match status" value="1"/>
</dbReference>
<feature type="domain" description="YknX-like C-terminal permuted SH3-like" evidence="1">
    <location>
        <begin position="329"/>
        <end position="396"/>
    </location>
</feature>
<dbReference type="Pfam" id="PF25989">
    <property type="entry name" value="YknX_C"/>
    <property type="match status" value="1"/>
</dbReference>
<organism evidence="2 3">
    <name type="scientific">Paucimonas lemoignei</name>
    <name type="common">Pseudomonas lemoignei</name>
    <dbReference type="NCBI Taxonomy" id="29443"/>
    <lineage>
        <taxon>Bacteria</taxon>
        <taxon>Pseudomonadati</taxon>
        <taxon>Pseudomonadota</taxon>
        <taxon>Betaproteobacteria</taxon>
        <taxon>Burkholderiales</taxon>
        <taxon>Burkholderiaceae</taxon>
        <taxon>Paucimonas</taxon>
    </lineage>
</organism>
<evidence type="ECO:0000313" key="2">
    <source>
        <dbReference type="EMBL" id="TCS39404.1"/>
    </source>
</evidence>
<accession>A0A4R3I2E6</accession>
<sequence length="398" mass="43226">MKTAAQWRRTFFLVLIAAAIAWSLFIGFRPQPVEIEFARARHAPLQVTVQQEGRTRVLERYIVTAPVAGYARRVRYEVGDAVERGETLVELEPARAEILDPRRRAEAESRIAAAASNVSVAEQRVSAAESNAGLAEKELQRIRSLRQSGHVSAAAEDQAITTAQSRTAELRSARSAVATARYELDAARTALKYTASGGTGGPIAVLSPETGRLLKILHKSEGTVSAGQPLIEIGNPHALEVEVDVLSADAVRIHPGTRVIFERWGGNGLLEGVVTVVEPQAFTKVSALGVEEQRVWVIVAFTSAPISWQRLGDGYRVEASFIIWDESNVLQIPASALFRDGNGWSAFVVEQGKAVKRHLEIGQRNALAAQVISGIKDGEQVIVHPDDRIREGVSVASR</sequence>
<dbReference type="InterPro" id="IPR058637">
    <property type="entry name" value="YknX-like_C"/>
</dbReference>
<protein>
    <submittedName>
        <fullName evidence="2">HlyD family secretion protein</fullName>
    </submittedName>
</protein>
<dbReference type="GO" id="GO:1990281">
    <property type="term" value="C:efflux pump complex"/>
    <property type="evidence" value="ECO:0007669"/>
    <property type="project" value="TreeGrafter"/>
</dbReference>
<dbReference type="GO" id="GO:0015562">
    <property type="term" value="F:efflux transmembrane transporter activity"/>
    <property type="evidence" value="ECO:0007669"/>
    <property type="project" value="TreeGrafter"/>
</dbReference>
<dbReference type="Gene3D" id="2.40.30.170">
    <property type="match status" value="1"/>
</dbReference>
<reference evidence="2 3" key="1">
    <citation type="submission" date="2019-03" db="EMBL/GenBank/DDBJ databases">
        <title>Genomic Encyclopedia of Type Strains, Phase IV (KMG-IV): sequencing the most valuable type-strain genomes for metagenomic binning, comparative biology and taxonomic classification.</title>
        <authorList>
            <person name="Goeker M."/>
        </authorList>
    </citation>
    <scope>NUCLEOTIDE SEQUENCE [LARGE SCALE GENOMIC DNA]</scope>
    <source>
        <strain evidence="2 3">DSM 7445</strain>
    </source>
</reference>
<evidence type="ECO:0000259" key="1">
    <source>
        <dbReference type="Pfam" id="PF25989"/>
    </source>
</evidence>
<keyword evidence="3" id="KW-1185">Reference proteome</keyword>